<dbReference type="PROSITE" id="PS51762">
    <property type="entry name" value="GH16_2"/>
    <property type="match status" value="1"/>
</dbReference>
<dbReference type="InterPro" id="IPR000757">
    <property type="entry name" value="Beta-glucanase-like"/>
</dbReference>
<comment type="similarity">
    <text evidence="1">Belongs to the glycosyl hydrolase 16 family.</text>
</comment>
<dbReference type="PANTHER" id="PTHR10963">
    <property type="entry name" value="GLYCOSYL HYDROLASE-RELATED"/>
    <property type="match status" value="1"/>
</dbReference>
<dbReference type="Pfam" id="PF00722">
    <property type="entry name" value="Glyco_hydro_16"/>
    <property type="match status" value="1"/>
</dbReference>
<dbReference type="GO" id="GO:0005975">
    <property type="term" value="P:carbohydrate metabolic process"/>
    <property type="evidence" value="ECO:0007669"/>
    <property type="project" value="InterPro"/>
</dbReference>
<dbReference type="SUPFAM" id="SSF49899">
    <property type="entry name" value="Concanavalin A-like lectins/glucanases"/>
    <property type="match status" value="1"/>
</dbReference>
<comment type="caution">
    <text evidence="4">The sequence shown here is derived from an EMBL/GenBank/DDBJ whole genome shotgun (WGS) entry which is preliminary data.</text>
</comment>
<name>A0A4Y8S9P2_9SPHI</name>
<dbReference type="RefSeq" id="WP_133233522.1">
    <property type="nucleotide sequence ID" value="NZ_SOZE01000022.1"/>
</dbReference>
<accession>A0A4Y8S9P2</accession>
<dbReference type="InterPro" id="IPR050546">
    <property type="entry name" value="Glycosyl_Hydrlase_16"/>
</dbReference>
<feature type="chain" id="PRO_5021462733" evidence="2">
    <location>
        <begin position="21"/>
        <end position="282"/>
    </location>
</feature>
<evidence type="ECO:0000256" key="2">
    <source>
        <dbReference type="SAM" id="SignalP"/>
    </source>
</evidence>
<keyword evidence="4" id="KW-0378">Hydrolase</keyword>
<proteinExistence type="inferred from homology"/>
<evidence type="ECO:0000313" key="5">
    <source>
        <dbReference type="Proteomes" id="UP000297540"/>
    </source>
</evidence>
<protein>
    <submittedName>
        <fullName evidence="4">Glycoside hydrolase family 16 protein</fullName>
    </submittedName>
</protein>
<gene>
    <name evidence="4" type="ORF">E2R66_19045</name>
</gene>
<dbReference type="AlphaFoldDB" id="A0A4Y8S9P2"/>
<dbReference type="OrthoDB" id="9809583at2"/>
<dbReference type="PANTHER" id="PTHR10963:SF55">
    <property type="entry name" value="GLYCOSIDE HYDROLASE FAMILY 16 PROTEIN"/>
    <property type="match status" value="1"/>
</dbReference>
<feature type="signal peptide" evidence="2">
    <location>
        <begin position="1"/>
        <end position="20"/>
    </location>
</feature>
<dbReference type="Proteomes" id="UP000297540">
    <property type="component" value="Unassembled WGS sequence"/>
</dbReference>
<keyword evidence="5" id="KW-1185">Reference proteome</keyword>
<evidence type="ECO:0000313" key="4">
    <source>
        <dbReference type="EMBL" id="TFF35355.1"/>
    </source>
</evidence>
<dbReference type="CDD" id="cd08023">
    <property type="entry name" value="GH16_laminarinase_like"/>
    <property type="match status" value="1"/>
</dbReference>
<dbReference type="InterPro" id="IPR013320">
    <property type="entry name" value="ConA-like_dom_sf"/>
</dbReference>
<organism evidence="4 5">
    <name type="scientific">Mucilaginibacter psychrotolerans</name>
    <dbReference type="NCBI Taxonomy" id="1524096"/>
    <lineage>
        <taxon>Bacteria</taxon>
        <taxon>Pseudomonadati</taxon>
        <taxon>Bacteroidota</taxon>
        <taxon>Sphingobacteriia</taxon>
        <taxon>Sphingobacteriales</taxon>
        <taxon>Sphingobacteriaceae</taxon>
        <taxon>Mucilaginibacter</taxon>
    </lineage>
</organism>
<sequence>MISRTLTIAVLLLASTAAIAQQTQKDTLFFEDFNAKTLNRSKWNVEVTGNTVNEEQQAYVDSVGTIYMINGKAEGAKSGALILKAVYKPGHTSKEHNKYDFVSGRINTRDKMMFTYGTFSARMKIPAGGGLWPAFWLLGSGEWPECGEVDIMETVGDGSWTSNALHGPGYFGNTPLVHRNPFPKGIDVTQWHVYTVDWTAKSLTFKVDGKVTYTITKAMVEKYGRWVFDTPKFIILNFALGGGFPHSVNKADKPYFGITQSTVDKIKAGDAKVLVDWVLVTK</sequence>
<feature type="domain" description="GH16" evidence="3">
    <location>
        <begin position="14"/>
        <end position="282"/>
    </location>
</feature>
<keyword evidence="2" id="KW-0732">Signal</keyword>
<dbReference type="EMBL" id="SOZE01000022">
    <property type="protein sequence ID" value="TFF35355.1"/>
    <property type="molecule type" value="Genomic_DNA"/>
</dbReference>
<evidence type="ECO:0000256" key="1">
    <source>
        <dbReference type="ARBA" id="ARBA00006865"/>
    </source>
</evidence>
<reference evidence="4 5" key="1">
    <citation type="journal article" date="2017" name="Int. J. Syst. Evol. Microbiol.">
        <title>Mucilaginibacterpsychrotolerans sp. nov., isolated from peatlands.</title>
        <authorList>
            <person name="Deng Y."/>
            <person name="Shen L."/>
            <person name="Xu B."/>
            <person name="Liu Y."/>
            <person name="Gu Z."/>
            <person name="Liu H."/>
            <person name="Zhou Y."/>
        </authorList>
    </citation>
    <scope>NUCLEOTIDE SEQUENCE [LARGE SCALE GENOMIC DNA]</scope>
    <source>
        <strain evidence="4 5">NH7-4</strain>
    </source>
</reference>
<dbReference type="Gene3D" id="2.60.120.200">
    <property type="match status" value="1"/>
</dbReference>
<dbReference type="GO" id="GO:0004553">
    <property type="term" value="F:hydrolase activity, hydrolyzing O-glycosyl compounds"/>
    <property type="evidence" value="ECO:0007669"/>
    <property type="project" value="InterPro"/>
</dbReference>
<evidence type="ECO:0000259" key="3">
    <source>
        <dbReference type="PROSITE" id="PS51762"/>
    </source>
</evidence>